<proteinExistence type="predicted"/>
<keyword evidence="3 8" id="KW-0418">Kinase</keyword>
<evidence type="ECO:0000256" key="4">
    <source>
        <dbReference type="ARBA" id="ARBA00022840"/>
    </source>
</evidence>
<keyword evidence="1" id="KW-0808">Transferase</keyword>
<evidence type="ECO:0000256" key="6">
    <source>
        <dbReference type="SAM" id="MobiDB-lite"/>
    </source>
</evidence>
<feature type="region of interest" description="Disordered" evidence="6">
    <location>
        <begin position="256"/>
        <end position="280"/>
    </location>
</feature>
<dbReference type="AlphaFoldDB" id="A0A643FGR9"/>
<dbReference type="PROSITE" id="PS00107">
    <property type="entry name" value="PROTEIN_KINASE_ATP"/>
    <property type="match status" value="1"/>
</dbReference>
<keyword evidence="4 5" id="KW-0067">ATP-binding</keyword>
<dbReference type="PROSITE" id="PS50011">
    <property type="entry name" value="PROTEIN_KINASE_DOM"/>
    <property type="match status" value="1"/>
</dbReference>
<evidence type="ECO:0000256" key="3">
    <source>
        <dbReference type="ARBA" id="ARBA00022777"/>
    </source>
</evidence>
<dbReference type="OrthoDB" id="9791419at2"/>
<evidence type="ECO:0000256" key="1">
    <source>
        <dbReference type="ARBA" id="ARBA00022679"/>
    </source>
</evidence>
<feature type="binding site" evidence="5">
    <location>
        <position position="135"/>
    </location>
    <ligand>
        <name>ATP</name>
        <dbReference type="ChEBI" id="CHEBI:30616"/>
    </ligand>
</feature>
<organism evidence="8 9">
    <name type="scientific">Ideonella dechloratans</name>
    <dbReference type="NCBI Taxonomy" id="36863"/>
    <lineage>
        <taxon>Bacteria</taxon>
        <taxon>Pseudomonadati</taxon>
        <taxon>Pseudomonadota</taxon>
        <taxon>Betaproteobacteria</taxon>
        <taxon>Burkholderiales</taxon>
        <taxon>Sphaerotilaceae</taxon>
        <taxon>Ideonella</taxon>
    </lineage>
</organism>
<dbReference type="SUPFAM" id="SSF56112">
    <property type="entry name" value="Protein kinase-like (PK-like)"/>
    <property type="match status" value="1"/>
</dbReference>
<evidence type="ECO:0000256" key="2">
    <source>
        <dbReference type="ARBA" id="ARBA00022741"/>
    </source>
</evidence>
<dbReference type="Pfam" id="PF00069">
    <property type="entry name" value="Pkinase"/>
    <property type="match status" value="1"/>
</dbReference>
<dbReference type="Gene3D" id="3.30.200.20">
    <property type="entry name" value="Phosphorylase Kinase, domain 1"/>
    <property type="match status" value="1"/>
</dbReference>
<gene>
    <name evidence="8" type="ORF">F7Q92_03375</name>
</gene>
<comment type="caution">
    <text evidence="8">The sequence shown here is derived from an EMBL/GenBank/DDBJ whole genome shotgun (WGS) entry which is preliminary data.</text>
</comment>
<dbReference type="InterPro" id="IPR008271">
    <property type="entry name" value="Ser/Thr_kinase_AS"/>
</dbReference>
<dbReference type="RefSeq" id="WP_151122505.1">
    <property type="nucleotide sequence ID" value="NZ_CP088081.1"/>
</dbReference>
<reference evidence="8 9" key="1">
    <citation type="submission" date="2019-09" db="EMBL/GenBank/DDBJ databases">
        <title>Draft genome sequences of 48 bacterial type strains from the CCUG.</title>
        <authorList>
            <person name="Tunovic T."/>
            <person name="Pineiro-Iglesias B."/>
            <person name="Unosson C."/>
            <person name="Inganas E."/>
            <person name="Ohlen M."/>
            <person name="Cardew S."/>
            <person name="Jensie-Markopoulos S."/>
            <person name="Salva-Serra F."/>
            <person name="Jaen-Luchoro D."/>
            <person name="Karlsson R."/>
            <person name="Svensson-Stadler L."/>
            <person name="Chun J."/>
            <person name="Moore E."/>
        </authorList>
    </citation>
    <scope>NUCLEOTIDE SEQUENCE [LARGE SCALE GENOMIC DNA]</scope>
    <source>
        <strain evidence="8 9">CCUG 30977</strain>
    </source>
</reference>
<dbReference type="PANTHER" id="PTHR43289:SF34">
    <property type="entry name" value="SERINE_THREONINE-PROTEIN KINASE YBDM-RELATED"/>
    <property type="match status" value="1"/>
</dbReference>
<dbReference type="PROSITE" id="PS00108">
    <property type="entry name" value="PROTEIN_KINASE_ST"/>
    <property type="match status" value="1"/>
</dbReference>
<dbReference type="Proteomes" id="UP000430120">
    <property type="component" value="Unassembled WGS sequence"/>
</dbReference>
<keyword evidence="2 5" id="KW-0547">Nucleotide-binding</keyword>
<protein>
    <submittedName>
        <fullName evidence="8">Serine/threonine protein kinase</fullName>
    </submittedName>
</protein>
<dbReference type="CDD" id="cd14014">
    <property type="entry name" value="STKc_PknB_like"/>
    <property type="match status" value="1"/>
</dbReference>
<feature type="domain" description="Protein kinase" evidence="7">
    <location>
        <begin position="104"/>
        <end position="382"/>
    </location>
</feature>
<evidence type="ECO:0000313" key="8">
    <source>
        <dbReference type="EMBL" id="KAB0584565.1"/>
    </source>
</evidence>
<keyword evidence="9" id="KW-1185">Reference proteome</keyword>
<dbReference type="SMART" id="SM00220">
    <property type="entry name" value="S_TKc"/>
    <property type="match status" value="1"/>
</dbReference>
<accession>A0A643FGR9</accession>
<dbReference type="InterPro" id="IPR011009">
    <property type="entry name" value="Kinase-like_dom_sf"/>
</dbReference>
<sequence length="920" mass="98941">MSRSEEAAHWATVKGWLAQALALPPAQRADWLAALRASGEVPTAVLDEVASLLAHLPTDDETGTGADRWGTPLWAGLEVQALGDDRPSAPDDPLLQVGERLGPWEVLGLLGRGGMAEVMLARRADGAWEGEAAIKVLRRGMDSAAILARFALEQRALGRLSHPHIARLLDAGRTAQGQPYFVMERVQGLPIDQACAGRSLAQRLALFLQLADAVAFAHRQLLVHRDLKPSNVLVTPEGQVKLLDFGIAKALEPGPADAGLTEAGPRPFTPHYASPEQVRGEPIGTATDIYSLGVQLYVLLTGLRPTGRGATTPQQAARSVLEETPTRPSALSPQDVADPQWLQTRRHLRGDLDNILLKTLEKAPERRYPSVEALAADVRAYLDGYPVSARAPGWRYRAGKFVGRHRLPVALAALALVSLCSGLGAALWQGQQARQARDEARAQLAALKGITTELVFRYGDTTTTLPGGPQAQEAMLRETLAQLESLSRQLPGDRDLQALIASTLGRLAELQGNQTLAAPERADEARATVARALALGEALWESHGRDWRFAVWHGRTLAIQAQLDRLRGEPAQGVAALQRAIERMGQALAGETSVPGRAHLLAVRSGALLLRAQLHDQVTLASLNQPQAALRDYALAEQDLRAMLADTAMLAELDRQAVPGDPATEAYLSHQLGTVLGGRALVHLRLEDLPAMRREAEAALALRRANVIREPRNLGWRDGLMVEANTLSIALIRLGEAGPALEAARLAWETAAALAREQGPASKWAGAPPFLAPQWGRALALNGRHAEALPVYDLAIALWAERLAQGANHNAQRRQAWVALLKARSLAALGQRAAALALAQRAVQALQPLQDHPEQGRDALLASAEGAALLAQLQPAQAAVWRQQGLLALARAQALRPLAEDHQVLRQKLSVGGLQNLRRP</sequence>
<feature type="region of interest" description="Disordered" evidence="6">
    <location>
        <begin position="308"/>
        <end position="339"/>
    </location>
</feature>
<dbReference type="GO" id="GO:0004674">
    <property type="term" value="F:protein serine/threonine kinase activity"/>
    <property type="evidence" value="ECO:0007669"/>
    <property type="project" value="UniProtKB-KW"/>
</dbReference>
<evidence type="ECO:0000313" key="9">
    <source>
        <dbReference type="Proteomes" id="UP000430120"/>
    </source>
</evidence>
<dbReference type="GO" id="GO:0005524">
    <property type="term" value="F:ATP binding"/>
    <property type="evidence" value="ECO:0007669"/>
    <property type="project" value="UniProtKB-UniRule"/>
</dbReference>
<dbReference type="InterPro" id="IPR000719">
    <property type="entry name" value="Prot_kinase_dom"/>
</dbReference>
<evidence type="ECO:0000256" key="5">
    <source>
        <dbReference type="PROSITE-ProRule" id="PRU10141"/>
    </source>
</evidence>
<dbReference type="PANTHER" id="PTHR43289">
    <property type="entry name" value="MITOGEN-ACTIVATED PROTEIN KINASE KINASE KINASE 20-RELATED"/>
    <property type="match status" value="1"/>
</dbReference>
<dbReference type="Gene3D" id="1.10.510.10">
    <property type="entry name" value="Transferase(Phosphotransferase) domain 1"/>
    <property type="match status" value="1"/>
</dbReference>
<evidence type="ECO:0000259" key="7">
    <source>
        <dbReference type="PROSITE" id="PS50011"/>
    </source>
</evidence>
<keyword evidence="8" id="KW-0723">Serine/threonine-protein kinase</keyword>
<dbReference type="EMBL" id="VZPB01000005">
    <property type="protein sequence ID" value="KAB0584565.1"/>
    <property type="molecule type" value="Genomic_DNA"/>
</dbReference>
<dbReference type="InterPro" id="IPR017441">
    <property type="entry name" value="Protein_kinase_ATP_BS"/>
</dbReference>
<name>A0A643FGR9_IDEDE</name>